<dbReference type="EMBL" id="CP009509">
    <property type="protein sequence ID" value="AKB39356.1"/>
    <property type="molecule type" value="Genomic_DNA"/>
</dbReference>
<dbReference type="SUPFAM" id="SSF49764">
    <property type="entry name" value="HSP20-like chaperones"/>
    <property type="match status" value="1"/>
</dbReference>
<evidence type="ECO:0000259" key="1">
    <source>
        <dbReference type="Pfam" id="PF00011"/>
    </source>
</evidence>
<proteinExistence type="predicted"/>
<gene>
    <name evidence="2" type="ORF">MSMAW_0365</name>
</gene>
<keyword evidence="2" id="KW-0346">Stress response</keyword>
<dbReference type="GeneID" id="24849972"/>
<dbReference type="Gene3D" id="2.60.40.790">
    <property type="match status" value="1"/>
</dbReference>
<name>A0A0E3LEP0_METMZ</name>
<reference evidence="2 3" key="1">
    <citation type="submission" date="2014-07" db="EMBL/GenBank/DDBJ databases">
        <title>Methanogenic archaea and the global carbon cycle.</title>
        <authorList>
            <person name="Henriksen J.R."/>
            <person name="Luke J."/>
            <person name="Reinhart S."/>
            <person name="Benedict M.N."/>
            <person name="Youngblut N.D."/>
            <person name="Metcalf M.E."/>
            <person name="Whitaker R.J."/>
            <person name="Metcalf W.W."/>
        </authorList>
    </citation>
    <scope>NUCLEOTIDE SEQUENCE [LARGE SCALE GENOMIC DNA]</scope>
    <source>
        <strain evidence="2 3">WWM610</strain>
    </source>
</reference>
<dbReference type="Pfam" id="PF00011">
    <property type="entry name" value="HSP20"/>
    <property type="match status" value="1"/>
</dbReference>
<dbReference type="InterPro" id="IPR002068">
    <property type="entry name" value="A-crystallin/Hsp20_dom"/>
</dbReference>
<accession>A0A0E3LEP0</accession>
<dbReference type="RefSeq" id="WP_011032910.1">
    <property type="nucleotide sequence ID" value="NZ_CP009509.1"/>
</dbReference>
<dbReference type="InterPro" id="IPR008978">
    <property type="entry name" value="HSP20-like_chaperone"/>
</dbReference>
<evidence type="ECO:0000313" key="3">
    <source>
        <dbReference type="Proteomes" id="UP000033058"/>
    </source>
</evidence>
<protein>
    <submittedName>
        <fullName evidence="2">Putative small heat shock protein</fullName>
    </submittedName>
</protein>
<dbReference type="AlphaFoldDB" id="A0A0E3LEP0"/>
<dbReference type="HOGENOM" id="CLU_178347_1_0_2"/>
<evidence type="ECO:0000313" key="2">
    <source>
        <dbReference type="EMBL" id="AKB39356.1"/>
    </source>
</evidence>
<dbReference type="PATRIC" id="fig|1434117.4.peg.446"/>
<dbReference type="CDD" id="cd06464">
    <property type="entry name" value="ACD_sHsps-like"/>
    <property type="match status" value="1"/>
</dbReference>
<organism evidence="2 3">
    <name type="scientific">Methanosarcina mazei WWM610</name>
    <dbReference type="NCBI Taxonomy" id="1434117"/>
    <lineage>
        <taxon>Archaea</taxon>
        <taxon>Methanobacteriati</taxon>
        <taxon>Methanobacteriota</taxon>
        <taxon>Stenosarchaea group</taxon>
        <taxon>Methanomicrobia</taxon>
        <taxon>Methanosarcinales</taxon>
        <taxon>Methanosarcinaceae</taxon>
        <taxon>Methanosarcina</taxon>
    </lineage>
</organism>
<sequence>MAEILRLSPAICAYPDETYENLKIEVVLPGVEKENISFKVVEDGFYVKATKEGVEYTDSYAVCCPISPEKATATYSNGVLKVNVPYQQPFEKAVDVKIE</sequence>
<dbReference type="Proteomes" id="UP000033058">
    <property type="component" value="Chromosome"/>
</dbReference>
<feature type="domain" description="SHSP" evidence="1">
    <location>
        <begin position="19"/>
        <end position="96"/>
    </location>
</feature>